<dbReference type="AlphaFoldDB" id="A0A8B3DK27"/>
<comment type="caution">
    <text evidence="1">The sequence shown here is derived from an EMBL/GenBank/DDBJ whole genome shotgun (WGS) entry which is preliminary data.</text>
</comment>
<dbReference type="EMBL" id="QOUW02000007">
    <property type="protein sequence ID" value="RIW17847.1"/>
    <property type="molecule type" value="Genomic_DNA"/>
</dbReference>
<organism evidence="1 2">
    <name type="scientific">Vibrio harveyi</name>
    <name type="common">Beneckea harveyi</name>
    <dbReference type="NCBI Taxonomy" id="669"/>
    <lineage>
        <taxon>Bacteria</taxon>
        <taxon>Pseudomonadati</taxon>
        <taxon>Pseudomonadota</taxon>
        <taxon>Gammaproteobacteria</taxon>
        <taxon>Vibrionales</taxon>
        <taxon>Vibrionaceae</taxon>
        <taxon>Vibrio</taxon>
    </lineage>
</organism>
<dbReference type="RefSeq" id="WP_114091639.1">
    <property type="nucleotide sequence ID" value="NZ_QOUW02000007.1"/>
</dbReference>
<gene>
    <name evidence="1" type="ORF">DS957_003495</name>
</gene>
<proteinExistence type="predicted"/>
<sequence length="137" mass="15804">MNQLQYLDVQGIEPDRPAIEVSDLIDQSDRTLMYGYTHDRATFHLYLKDFKFNLVIYRNSSRVPDGSIVPVVAHQSMREMYVDLCYPNKRLYPERCDFEFSSLVIRAGGTPTFTSFTVASQSDDRYHGKILINGILV</sequence>
<dbReference type="Proteomes" id="UP000253437">
    <property type="component" value="Unassembled WGS sequence"/>
</dbReference>
<reference evidence="1 2" key="1">
    <citation type="submission" date="2018-08" db="EMBL/GenBank/DDBJ databases">
        <title>Vibrio harveyi strains pathogenic to white snook Centropomus viridis Lockington (1877) and potential probiotic bacteria.</title>
        <authorList>
            <person name="Soto-Rodriguez S."/>
            <person name="Gomez-Gil B."/>
            <person name="Lozano-Olvera R."/>
        </authorList>
    </citation>
    <scope>NUCLEOTIDE SEQUENCE [LARGE SCALE GENOMIC DNA]</scope>
    <source>
        <strain evidence="1 2">CAIM 1508</strain>
    </source>
</reference>
<name>A0A8B3DK27_VIBHA</name>
<protein>
    <submittedName>
        <fullName evidence="1">Uncharacterized protein</fullName>
    </submittedName>
</protein>
<accession>A0A8B3DK27</accession>
<evidence type="ECO:0000313" key="1">
    <source>
        <dbReference type="EMBL" id="RIW17847.1"/>
    </source>
</evidence>
<evidence type="ECO:0000313" key="2">
    <source>
        <dbReference type="Proteomes" id="UP000253437"/>
    </source>
</evidence>